<dbReference type="GeneID" id="63209966"/>
<organism evidence="1 2">
    <name type="scientific">Mycobacterium phage DyoEdafos</name>
    <dbReference type="NCBI Taxonomy" id="2599860"/>
    <lineage>
        <taxon>Viruses</taxon>
        <taxon>Duplodnaviria</taxon>
        <taxon>Heunggongvirae</taxon>
        <taxon>Uroviricota</taxon>
        <taxon>Caudoviricetes</taxon>
        <taxon>Vilmaviridae</taxon>
        <taxon>Lclasvirinae</taxon>
        <taxon>Bromdenvirus</taxon>
        <taxon>Bromdenvirus dyoedafos</taxon>
    </lineage>
</organism>
<evidence type="ECO:0007829" key="4">
    <source>
        <dbReference type="PDB" id="8ZDP"/>
    </source>
</evidence>
<dbReference type="EMBL" id="MN234187">
    <property type="protein sequence ID" value="QFG10253.1"/>
    <property type="molecule type" value="Genomic_DNA"/>
</dbReference>
<dbReference type="Proteomes" id="UP000327317">
    <property type="component" value="Segment"/>
</dbReference>
<keyword evidence="3 4" id="KW-0002">3D-structure</keyword>
<keyword evidence="2" id="KW-1185">Reference proteome</keyword>
<reference evidence="1 2" key="1">
    <citation type="submission" date="2019-07" db="EMBL/GenBank/DDBJ databases">
        <authorList>
            <person name="Stoner T.H."/>
            <person name="Garlena R.A."/>
            <person name="Russell D.A."/>
            <person name="Pope W.H."/>
            <person name="Jacobs-Sera D."/>
            <person name="Hatfull G.F."/>
        </authorList>
    </citation>
    <scope>NUCLEOTIDE SEQUENCE [LARGE SCALE GENOMIC DNA]</scope>
</reference>
<evidence type="ECO:0007829" key="3">
    <source>
        <dbReference type="PDB" id="8ZDO"/>
    </source>
</evidence>
<evidence type="ECO:0000313" key="2">
    <source>
        <dbReference type="Proteomes" id="UP000327317"/>
    </source>
</evidence>
<protein>
    <submittedName>
        <fullName evidence="1">Minor tail protein</fullName>
    </submittedName>
</protein>
<gene>
    <name evidence="1" type="primary">21</name>
    <name evidence="1" type="ORF">SEA_DYOEDAFOS_21</name>
</gene>
<dbReference type="Gene3D" id="2.60.120.260">
    <property type="entry name" value="Galactose-binding domain-like"/>
    <property type="match status" value="1"/>
</dbReference>
<name>A0A5J6TH08_9CAUD</name>
<dbReference type="PDB" id="8ZDQ">
    <property type="method" value="EM"/>
    <property type="resolution" value="3.29 A"/>
    <property type="chains" value="v/w/x=1-877"/>
</dbReference>
<evidence type="ECO:0000313" key="1">
    <source>
        <dbReference type="EMBL" id="QFG10253.1"/>
    </source>
</evidence>
<dbReference type="PDB" id="8ZDO">
    <property type="method" value="EM"/>
    <property type="resolution" value="2.97 A"/>
    <property type="chains" value="v/w/x=1-877"/>
</dbReference>
<reference evidence="3 4" key="2">
    <citation type="submission" date="2024-05" db="PDB data bank">
        <title>Mycobacteriophage cryo-EM studies reveal the siphophage architecture at the amino acid level and its host interaction for viral genome ejection.</title>
        <authorList>
            <person name="Maharana J."/>
            <person name="Wang C.H."/>
            <person name="Tsai L.A."/>
            <person name="Lowary T.L."/>
            <person name="Ho M.C."/>
        </authorList>
    </citation>
    <scope>STRUCTURE BY ELECTRON MICROSCOPY (2.97 ANGSTROMS) OF 1-877</scope>
</reference>
<dbReference type="KEGG" id="vg:63209966"/>
<accession>A0A5J6TH08</accession>
<dbReference type="RefSeq" id="YP_010013369.1">
    <property type="nucleotide sequence ID" value="NC_053511.1"/>
</dbReference>
<proteinExistence type="evidence at protein level"/>
<sequence length="878" mass="92706">MTMPNGSGGLDPGAWLAHWVNQADLSSLAGRTETEVRAYFENLVQADSGWGDASNTFFNMILGGFQNLSEFVTLIVHAITGTPGGLTDLQAFLTERWGDLADAFESVANLIDAIAGEVGSSLADAIAKLATFLTELSPLNAGMLFGLIGTNHLPLLSVSHIANINPELLVNAGFDTDVSVVDNPYWDWDGTVGRTAPLGSVKVVADGTIKDLLSGPDAIPVVEGQKLNVSAWFKYAGLVAGAGSGAIRLSGTAYSADGEVVAYPDFGGVPDGTTGTGDWAQITGQYVVPAGVTQFRLRLSVRDNATAGTVWFDDCSVKKAGLLPQGLVDGLTQALNDLLTWLESLVDNVLAALGLDPIGTIVDKILDLADEFGDWLGSTEDTAAHLTNLLSNLLTNPASVIGPLAQSMITGLTGALGNLNTAINQIGDVLVGTVVTPINSAISNVIDWFNSLLNFQDTTAANQVNQQNFQIATLASGIKKQQWECRYSTAFVTFPEMFCDWGFALGGVTGAQSTGTAHTHMLNTDGLAALQLSILPAGYAVGGYIGISDTTIVDTLAMKMYKETSSAINNVYLEVFREDPTGALTVVGSVDVSGQLTTTSDYVEAALPAGVIVNAGERYVVRMRNASTVGNRVGISVMKELVGGRELSIRTETAADSNKTTYTPSEVLAAQGLSVIMPWAMMAAKNLATTDQSFSDDFNRSAMGGLWFLKSDTGTNQVGVSGGRAAFSGLTDGNQNALYIRPTAGDKQWVEANLYETGIAASGAREGLLMHANRDLSQVVYLGVNLNSAKIYTGPWNSLTERASVSTAGNDVLWQMYFDPATAAYTVLKNGQASGLTWTDSGSVVAHGPNYRFGGLRISRSTFFNAGRVDNWTLKDWT</sequence>
<dbReference type="PDB" id="8ZDP">
    <property type="method" value="EM"/>
    <property type="resolution" value="4.26 A"/>
    <property type="chains" value="v/w/x=1-877"/>
</dbReference>